<accession>A0ABN2ZNV8</accession>
<name>A0ABN2ZNV8_9MICC</name>
<sequence length="74" mass="7820">MRLVLTRARASDSVFALIFRHGVSPPPVMESCRANLIANLLAQSGAAPEKPNVPLPEPVVSVAQMALQELSAGQ</sequence>
<proteinExistence type="predicted"/>
<evidence type="ECO:0000313" key="1">
    <source>
        <dbReference type="EMBL" id="GAA2145120.1"/>
    </source>
</evidence>
<protein>
    <submittedName>
        <fullName evidence="1">Uncharacterized protein</fullName>
    </submittedName>
</protein>
<dbReference type="Proteomes" id="UP001500102">
    <property type="component" value="Unassembled WGS sequence"/>
</dbReference>
<dbReference type="EMBL" id="BAAAQB010000041">
    <property type="protein sequence ID" value="GAA2145120.1"/>
    <property type="molecule type" value="Genomic_DNA"/>
</dbReference>
<evidence type="ECO:0000313" key="2">
    <source>
        <dbReference type="Proteomes" id="UP001500102"/>
    </source>
</evidence>
<reference evidence="1 2" key="1">
    <citation type="journal article" date="2019" name="Int. J. Syst. Evol. Microbiol.">
        <title>The Global Catalogue of Microorganisms (GCM) 10K type strain sequencing project: providing services to taxonomists for standard genome sequencing and annotation.</title>
        <authorList>
            <consortium name="The Broad Institute Genomics Platform"/>
            <consortium name="The Broad Institute Genome Sequencing Center for Infectious Disease"/>
            <person name="Wu L."/>
            <person name="Ma J."/>
        </authorList>
    </citation>
    <scope>NUCLEOTIDE SEQUENCE [LARGE SCALE GENOMIC DNA]</scope>
    <source>
        <strain evidence="1 2">JCM 15921</strain>
    </source>
</reference>
<gene>
    <name evidence="1" type="ORF">GCM10009825_37390</name>
</gene>
<organism evidence="1 2">
    <name type="scientific">Arthrobacter humicola</name>
    <dbReference type="NCBI Taxonomy" id="409291"/>
    <lineage>
        <taxon>Bacteria</taxon>
        <taxon>Bacillati</taxon>
        <taxon>Actinomycetota</taxon>
        <taxon>Actinomycetes</taxon>
        <taxon>Micrococcales</taxon>
        <taxon>Micrococcaceae</taxon>
        <taxon>Arthrobacter</taxon>
    </lineage>
</organism>
<keyword evidence="2" id="KW-1185">Reference proteome</keyword>
<comment type="caution">
    <text evidence="1">The sequence shown here is derived from an EMBL/GenBank/DDBJ whole genome shotgun (WGS) entry which is preliminary data.</text>
</comment>